<dbReference type="AlphaFoldDB" id="A0A5S4F7D3"/>
<feature type="compositionally biased region" description="Basic and acidic residues" evidence="1">
    <location>
        <begin position="51"/>
        <end position="63"/>
    </location>
</feature>
<protein>
    <submittedName>
        <fullName evidence="2">Uncharacterized protein</fullName>
    </submittedName>
</protein>
<gene>
    <name evidence="2" type="ORF">ETD85_58460</name>
</gene>
<feature type="compositionally biased region" description="Basic and acidic residues" evidence="1">
    <location>
        <begin position="1"/>
        <end position="18"/>
    </location>
</feature>
<feature type="compositionally biased region" description="Low complexity" evidence="1">
    <location>
        <begin position="20"/>
        <end position="39"/>
    </location>
</feature>
<dbReference type="Proteomes" id="UP000306628">
    <property type="component" value="Unassembled WGS sequence"/>
</dbReference>
<feature type="non-terminal residue" evidence="2">
    <location>
        <position position="1"/>
    </location>
</feature>
<sequence length="63" mass="6462">GSRSGPRPDPRPGPRPDCRPAPGRPGALGSGPRPLGPGLVRHAARPPDPAGEGKMDRSRKGKP</sequence>
<evidence type="ECO:0000313" key="3">
    <source>
        <dbReference type="Proteomes" id="UP000306628"/>
    </source>
</evidence>
<feature type="region of interest" description="Disordered" evidence="1">
    <location>
        <begin position="1"/>
        <end position="63"/>
    </location>
</feature>
<dbReference type="EMBL" id="VCKX01000449">
    <property type="protein sequence ID" value="TMR12346.1"/>
    <property type="molecule type" value="Genomic_DNA"/>
</dbReference>
<organism evidence="2 3">
    <name type="scientific">Nonomuraea zeae</name>
    <dbReference type="NCBI Taxonomy" id="1642303"/>
    <lineage>
        <taxon>Bacteria</taxon>
        <taxon>Bacillati</taxon>
        <taxon>Actinomycetota</taxon>
        <taxon>Actinomycetes</taxon>
        <taxon>Streptosporangiales</taxon>
        <taxon>Streptosporangiaceae</taxon>
        <taxon>Nonomuraea</taxon>
    </lineage>
</organism>
<evidence type="ECO:0000313" key="2">
    <source>
        <dbReference type="EMBL" id="TMR12346.1"/>
    </source>
</evidence>
<accession>A0A5S4F7D3</accession>
<name>A0A5S4F7D3_9ACTN</name>
<evidence type="ECO:0000256" key="1">
    <source>
        <dbReference type="SAM" id="MobiDB-lite"/>
    </source>
</evidence>
<proteinExistence type="predicted"/>
<comment type="caution">
    <text evidence="2">The sequence shown here is derived from an EMBL/GenBank/DDBJ whole genome shotgun (WGS) entry which is preliminary data.</text>
</comment>
<reference evidence="2 3" key="1">
    <citation type="submission" date="2019-05" db="EMBL/GenBank/DDBJ databases">
        <title>Draft genome sequence of Nonomuraea zeae DSM 100528.</title>
        <authorList>
            <person name="Saricaoglu S."/>
            <person name="Isik K."/>
        </authorList>
    </citation>
    <scope>NUCLEOTIDE SEQUENCE [LARGE SCALE GENOMIC DNA]</scope>
    <source>
        <strain evidence="2 3">DSM 100528</strain>
    </source>
</reference>
<keyword evidence="3" id="KW-1185">Reference proteome</keyword>